<sequence>MAKVCSKLLLLSAFCIFIAQAFAQPNLQYHFCIDNGNYTSNSTYKVNLNHLLSFLTSNTQIDYGFYNISYGQDPDKVYALGLCRGDVKPDVCHSCLNNATNLTQLCPSQKEAIIWYDYCMLRYSFHNIFGIMEGSPAFYGWNYDNVSANLNEFNQDLRTLLDSLRSQASAGGSLRKFAVGNATAPNFQTLYALMQCTPDLSQQTCSDCLVGVMGSISQCCNGKQGGRVIIPSCNLSFDLYRFYDPTADTVPPPPPSQTPSPPPASPVYTLQSSTNTTAAKGNESNKYRTVTIVVPITAFVILIIISFCIYLRVRQPSENPESEAVDEIGSVENLQLDFETIKVATDNFSDANKLGQGGFGAVYKVTRHYH</sequence>
<name>A0A7N2QZ43_QUELO</name>
<keyword evidence="4" id="KW-1133">Transmembrane helix</keyword>
<keyword evidence="8" id="KW-1185">Reference proteome</keyword>
<dbReference type="EnsemblPlants" id="QL02p041952:mrna">
    <property type="protein sequence ID" value="QL02p041952:mrna"/>
    <property type="gene ID" value="QL02p041952"/>
</dbReference>
<feature type="transmembrane region" description="Helical" evidence="4">
    <location>
        <begin position="292"/>
        <end position="311"/>
    </location>
</feature>
<keyword evidence="1 5" id="KW-0732">Signal</keyword>
<evidence type="ECO:0000256" key="1">
    <source>
        <dbReference type="ARBA" id="ARBA00022729"/>
    </source>
</evidence>
<feature type="chain" id="PRO_5029590497" description="Gnk2-homologous domain-containing protein" evidence="5">
    <location>
        <begin position="24"/>
        <end position="370"/>
    </location>
</feature>
<feature type="domain" description="Gnk2-homologous" evidence="6">
    <location>
        <begin position="26"/>
        <end position="128"/>
    </location>
</feature>
<dbReference type="OMA" id="FLMISAQ"/>
<dbReference type="Gene3D" id="3.30.200.20">
    <property type="entry name" value="Phosphorylase Kinase, domain 1"/>
    <property type="match status" value="1"/>
</dbReference>
<dbReference type="InterPro" id="IPR038408">
    <property type="entry name" value="GNK2_sf"/>
</dbReference>
<evidence type="ECO:0000256" key="2">
    <source>
        <dbReference type="ARBA" id="ARBA00022737"/>
    </source>
</evidence>
<feature type="compositionally biased region" description="Pro residues" evidence="3">
    <location>
        <begin position="250"/>
        <end position="265"/>
    </location>
</feature>
<keyword evidence="4" id="KW-0472">Membrane</keyword>
<keyword evidence="2" id="KW-0677">Repeat</keyword>
<organism evidence="7 8">
    <name type="scientific">Quercus lobata</name>
    <name type="common">Valley oak</name>
    <dbReference type="NCBI Taxonomy" id="97700"/>
    <lineage>
        <taxon>Eukaryota</taxon>
        <taxon>Viridiplantae</taxon>
        <taxon>Streptophyta</taxon>
        <taxon>Embryophyta</taxon>
        <taxon>Tracheophyta</taxon>
        <taxon>Spermatophyta</taxon>
        <taxon>Magnoliopsida</taxon>
        <taxon>eudicotyledons</taxon>
        <taxon>Gunneridae</taxon>
        <taxon>Pentapetalae</taxon>
        <taxon>rosids</taxon>
        <taxon>fabids</taxon>
        <taxon>Fagales</taxon>
        <taxon>Fagaceae</taxon>
        <taxon>Quercus</taxon>
    </lineage>
</organism>
<dbReference type="InterPro" id="IPR011009">
    <property type="entry name" value="Kinase-like_dom_sf"/>
</dbReference>
<evidence type="ECO:0000259" key="6">
    <source>
        <dbReference type="PROSITE" id="PS51473"/>
    </source>
</evidence>
<evidence type="ECO:0000256" key="5">
    <source>
        <dbReference type="SAM" id="SignalP"/>
    </source>
</evidence>
<feature type="signal peptide" evidence="5">
    <location>
        <begin position="1"/>
        <end position="23"/>
    </location>
</feature>
<dbReference type="FunFam" id="3.30.430.20:FF:000003">
    <property type="entry name" value="Cysteine-rich RLK (RECEPTOR-like protein kinase) 10"/>
    <property type="match status" value="1"/>
</dbReference>
<dbReference type="PROSITE" id="PS51473">
    <property type="entry name" value="GNK2"/>
    <property type="match status" value="2"/>
</dbReference>
<proteinExistence type="predicted"/>
<dbReference type="Pfam" id="PF01657">
    <property type="entry name" value="Stress-antifung"/>
    <property type="match status" value="2"/>
</dbReference>
<evidence type="ECO:0000256" key="3">
    <source>
        <dbReference type="SAM" id="MobiDB-lite"/>
    </source>
</evidence>
<dbReference type="Proteomes" id="UP000594261">
    <property type="component" value="Chromosome 2"/>
</dbReference>
<accession>A0A7N2QZ43</accession>
<dbReference type="SUPFAM" id="SSF56112">
    <property type="entry name" value="Protein kinase-like (PK-like)"/>
    <property type="match status" value="1"/>
</dbReference>
<dbReference type="InterPro" id="IPR002902">
    <property type="entry name" value="GNK2"/>
</dbReference>
<evidence type="ECO:0000256" key="4">
    <source>
        <dbReference type="SAM" id="Phobius"/>
    </source>
</evidence>
<evidence type="ECO:0000313" key="7">
    <source>
        <dbReference type="EnsemblPlants" id="QL02p041952:mrna"/>
    </source>
</evidence>
<dbReference type="AlphaFoldDB" id="A0A7N2QZ43"/>
<dbReference type="PANTHER" id="PTHR32099">
    <property type="entry name" value="CYSTEINE-RICH REPEAT SECRETORY PROTEIN"/>
    <property type="match status" value="1"/>
</dbReference>
<dbReference type="FunFam" id="3.30.430.20:FF:000002">
    <property type="entry name" value="Cysteine-rich receptor-like protein kinase 10"/>
    <property type="match status" value="1"/>
</dbReference>
<dbReference type="Gene3D" id="3.30.430.20">
    <property type="entry name" value="Gnk2 domain, C-X8-C-X2-C motif"/>
    <property type="match status" value="2"/>
</dbReference>
<reference evidence="7" key="2">
    <citation type="submission" date="2021-01" db="UniProtKB">
        <authorList>
            <consortium name="EnsemblPlants"/>
        </authorList>
    </citation>
    <scope>IDENTIFICATION</scope>
</reference>
<dbReference type="PANTHER" id="PTHR32099:SF51">
    <property type="entry name" value="CYSTEINE-RICH RECEPTOR-LIKE PROTEIN KINASE 25 ISOFORM X1"/>
    <property type="match status" value="1"/>
</dbReference>
<evidence type="ECO:0000313" key="8">
    <source>
        <dbReference type="Proteomes" id="UP000594261"/>
    </source>
</evidence>
<reference evidence="8" key="1">
    <citation type="journal article" date="2016" name="G3 (Bethesda)">
        <title>First Draft Assembly and Annotation of the Genome of a California Endemic Oak Quercus lobata Nee (Fagaceae).</title>
        <authorList>
            <person name="Sork V.L."/>
            <person name="Fitz-Gibbon S.T."/>
            <person name="Puiu D."/>
            <person name="Crepeau M."/>
            <person name="Gugger P.F."/>
            <person name="Sherman R."/>
            <person name="Stevens K."/>
            <person name="Langley C.H."/>
            <person name="Pellegrini M."/>
            <person name="Salzberg S.L."/>
        </authorList>
    </citation>
    <scope>NUCLEOTIDE SEQUENCE [LARGE SCALE GENOMIC DNA]</scope>
    <source>
        <strain evidence="8">cv. SW786</strain>
    </source>
</reference>
<dbReference type="Gramene" id="QL02p041952:mrna">
    <property type="protein sequence ID" value="QL02p041952:mrna"/>
    <property type="gene ID" value="QL02p041952"/>
</dbReference>
<feature type="region of interest" description="Disordered" evidence="3">
    <location>
        <begin position="248"/>
        <end position="267"/>
    </location>
</feature>
<feature type="domain" description="Gnk2-homologous" evidence="6">
    <location>
        <begin position="134"/>
        <end position="242"/>
    </location>
</feature>
<keyword evidence="4" id="KW-0812">Transmembrane</keyword>
<protein>
    <recommendedName>
        <fullName evidence="6">Gnk2-homologous domain-containing protein</fullName>
    </recommendedName>
</protein>
<dbReference type="CDD" id="cd23509">
    <property type="entry name" value="Gnk2-like"/>
    <property type="match status" value="2"/>
</dbReference>
<dbReference type="InParanoid" id="A0A7N2QZ43"/>